<dbReference type="PANTHER" id="PTHR46113:SF1">
    <property type="entry name" value="PEPTIDASE M17 LEUCYL AMINOPEPTIDASE N-TERMINAL DOMAIN-CONTAINING PROTEIN"/>
    <property type="match status" value="1"/>
</dbReference>
<dbReference type="Proteomes" id="UP001219518">
    <property type="component" value="Unassembled WGS sequence"/>
</dbReference>
<reference evidence="2" key="2">
    <citation type="journal article" date="2023" name="BMC Genomics">
        <title>Pest status, molecular evolution, and epigenetic factors derived from the genome assembly of Frankliniella fusca, a thysanopteran phytovirus vector.</title>
        <authorList>
            <person name="Catto M.A."/>
            <person name="Labadie P.E."/>
            <person name="Jacobson A.L."/>
            <person name="Kennedy G.G."/>
            <person name="Srinivasan R."/>
            <person name="Hunt B.G."/>
        </authorList>
    </citation>
    <scope>NUCLEOTIDE SEQUENCE</scope>
    <source>
        <strain evidence="2">PL_HMW_Pooled</strain>
    </source>
</reference>
<sequence length="209" mass="23942">MPKNTVLNREFVVSPDLLLKLRAVNIYFVTIYLKSWYSATFSITAPRRDLELLKETANFTSVNKEVAIATKREVEKNLEKKCAKKKREYRFIPPRDLSSVLEANMALFVNEKTKEFFEIIGVDTDFLHQDPSVWPSLQSFNAAKTVVENLSVVNDCAERAVAIVKDFNNSITKQENDFQNLLMVVKQERSENGDDSSKKPKIKSEKDDG</sequence>
<accession>A0AAE1HES1</accession>
<dbReference type="AlphaFoldDB" id="A0AAE1HES1"/>
<name>A0AAE1HES1_9NEOP</name>
<proteinExistence type="predicted"/>
<evidence type="ECO:0000313" key="3">
    <source>
        <dbReference type="Proteomes" id="UP001219518"/>
    </source>
</evidence>
<reference evidence="2" key="1">
    <citation type="submission" date="2021-07" db="EMBL/GenBank/DDBJ databases">
        <authorList>
            <person name="Catto M.A."/>
            <person name="Jacobson A."/>
            <person name="Kennedy G."/>
            <person name="Labadie P."/>
            <person name="Hunt B.G."/>
            <person name="Srinivasan R."/>
        </authorList>
    </citation>
    <scope>NUCLEOTIDE SEQUENCE</scope>
    <source>
        <strain evidence="2">PL_HMW_Pooled</strain>
        <tissue evidence="2">Head</tissue>
    </source>
</reference>
<evidence type="ECO:0000313" key="2">
    <source>
        <dbReference type="EMBL" id="KAK3919959.1"/>
    </source>
</evidence>
<keyword evidence="3" id="KW-1185">Reference proteome</keyword>
<gene>
    <name evidence="2" type="ORF">KUF71_009246</name>
</gene>
<protein>
    <submittedName>
        <fullName evidence="2">Dimethylnonatriene synthase</fullName>
    </submittedName>
</protein>
<evidence type="ECO:0000256" key="1">
    <source>
        <dbReference type="SAM" id="MobiDB-lite"/>
    </source>
</evidence>
<organism evidence="2 3">
    <name type="scientific">Frankliniella fusca</name>
    <dbReference type="NCBI Taxonomy" id="407009"/>
    <lineage>
        <taxon>Eukaryota</taxon>
        <taxon>Metazoa</taxon>
        <taxon>Ecdysozoa</taxon>
        <taxon>Arthropoda</taxon>
        <taxon>Hexapoda</taxon>
        <taxon>Insecta</taxon>
        <taxon>Pterygota</taxon>
        <taxon>Neoptera</taxon>
        <taxon>Paraneoptera</taxon>
        <taxon>Thysanoptera</taxon>
        <taxon>Terebrantia</taxon>
        <taxon>Thripoidea</taxon>
        <taxon>Thripidae</taxon>
        <taxon>Frankliniella</taxon>
    </lineage>
</organism>
<dbReference type="EMBL" id="JAHWGI010000985">
    <property type="protein sequence ID" value="KAK3919959.1"/>
    <property type="molecule type" value="Genomic_DNA"/>
</dbReference>
<feature type="region of interest" description="Disordered" evidence="1">
    <location>
        <begin position="187"/>
        <end position="209"/>
    </location>
</feature>
<comment type="caution">
    <text evidence="2">The sequence shown here is derived from an EMBL/GenBank/DDBJ whole genome shotgun (WGS) entry which is preliminary data.</text>
</comment>
<dbReference type="PANTHER" id="PTHR46113">
    <property type="entry name" value="SNAC DOMAIN-CONTAINING PROTEIN"/>
    <property type="match status" value="1"/>
</dbReference>